<dbReference type="InterPro" id="IPR011009">
    <property type="entry name" value="Kinase-like_dom_sf"/>
</dbReference>
<evidence type="ECO:0000313" key="2">
    <source>
        <dbReference type="Proteomes" id="UP001183410"/>
    </source>
</evidence>
<accession>A0ABU2K061</accession>
<reference evidence="2" key="1">
    <citation type="submission" date="2023-07" db="EMBL/GenBank/DDBJ databases">
        <title>30 novel species of actinomycetes from the DSMZ collection.</title>
        <authorList>
            <person name="Nouioui I."/>
        </authorList>
    </citation>
    <scope>NUCLEOTIDE SEQUENCE [LARGE SCALE GENOMIC DNA]</scope>
    <source>
        <strain evidence="2">DSM 44915</strain>
    </source>
</reference>
<protein>
    <recommendedName>
        <fullName evidence="3">Aminoglycoside phosphotransferase domain-containing protein</fullName>
    </recommendedName>
</protein>
<gene>
    <name evidence="1" type="ORF">RM844_30370</name>
</gene>
<comment type="caution">
    <text evidence="1">The sequence shown here is derived from an EMBL/GenBank/DDBJ whole genome shotgun (WGS) entry which is preliminary data.</text>
</comment>
<dbReference type="Gene3D" id="1.10.510.10">
    <property type="entry name" value="Transferase(Phosphotransferase) domain 1"/>
    <property type="match status" value="1"/>
</dbReference>
<evidence type="ECO:0008006" key="3">
    <source>
        <dbReference type="Google" id="ProtNLM"/>
    </source>
</evidence>
<organism evidence="1 2">
    <name type="scientific">Streptomyces chisholmiae</name>
    <dbReference type="NCBI Taxonomy" id="3075540"/>
    <lineage>
        <taxon>Bacteria</taxon>
        <taxon>Bacillati</taxon>
        <taxon>Actinomycetota</taxon>
        <taxon>Actinomycetes</taxon>
        <taxon>Kitasatosporales</taxon>
        <taxon>Streptomycetaceae</taxon>
        <taxon>Streptomyces</taxon>
    </lineage>
</organism>
<name>A0ABU2K061_9ACTN</name>
<keyword evidence="2" id="KW-1185">Reference proteome</keyword>
<dbReference type="RefSeq" id="WP_311670652.1">
    <property type="nucleotide sequence ID" value="NZ_JAVREO010000029.1"/>
</dbReference>
<evidence type="ECO:0000313" key="1">
    <source>
        <dbReference type="EMBL" id="MDT0270587.1"/>
    </source>
</evidence>
<dbReference type="EMBL" id="JAVREO010000029">
    <property type="protein sequence ID" value="MDT0270587.1"/>
    <property type="molecule type" value="Genomic_DNA"/>
</dbReference>
<sequence>MSRRATVRVGLTRTTKRHRSAAAAAAEAAWYERVPWAAPRLLAVDGPLLLLETCTPQVRCGPGWRPAAELYELLLRLHAEGIHHRDVHVRNLVRGHDGQPLLIDWETAIHQPADLSYDLHGPDASGVPVPEIHAGHTPQWWGSPQRMSIRSQWGCDVPAQTP</sequence>
<proteinExistence type="predicted"/>
<dbReference type="SUPFAM" id="SSF56112">
    <property type="entry name" value="Protein kinase-like (PK-like)"/>
    <property type="match status" value="1"/>
</dbReference>
<dbReference type="Proteomes" id="UP001183410">
    <property type="component" value="Unassembled WGS sequence"/>
</dbReference>